<protein>
    <submittedName>
        <fullName evidence="1">Uncharacterized protein</fullName>
    </submittedName>
</protein>
<name>A0ABT3DK44_9BACI</name>
<dbReference type="EMBL" id="JAOYEY010000044">
    <property type="protein sequence ID" value="MCV9887289.1"/>
    <property type="molecule type" value="Genomic_DNA"/>
</dbReference>
<proteinExistence type="predicted"/>
<accession>A0ABT3DK44</accession>
<keyword evidence="2" id="KW-1185">Reference proteome</keyword>
<sequence>MFALENIPVPVFILDTELNILGRSSISITLFSKRKNFLDIVDDDSKNKVHYFLSTKEKQKFEANIMTAENKLELFEIYVTQNREGYLYVVCIPLKEKLKKVSHQVHLLREQLMVTDKDRMEQHQRKEIISLFQPFLTDSDLYNLISSSDHMKQLPGKLEKIQDLLSLLRPDIIESGKSAHYEVIVDELNELRSSIDFYITLLPLLDRFD</sequence>
<gene>
    <name evidence="1" type="ORF">OIH86_16740</name>
</gene>
<dbReference type="Proteomes" id="UP001526147">
    <property type="component" value="Unassembled WGS sequence"/>
</dbReference>
<evidence type="ECO:0000313" key="1">
    <source>
        <dbReference type="EMBL" id="MCV9887289.1"/>
    </source>
</evidence>
<comment type="caution">
    <text evidence="1">The sequence shown here is derived from an EMBL/GenBank/DDBJ whole genome shotgun (WGS) entry which is preliminary data.</text>
</comment>
<evidence type="ECO:0000313" key="2">
    <source>
        <dbReference type="Proteomes" id="UP001526147"/>
    </source>
</evidence>
<organism evidence="1 2">
    <name type="scientific">Metabacillus halosaccharovorans</name>
    <dbReference type="NCBI Taxonomy" id="930124"/>
    <lineage>
        <taxon>Bacteria</taxon>
        <taxon>Bacillati</taxon>
        <taxon>Bacillota</taxon>
        <taxon>Bacilli</taxon>
        <taxon>Bacillales</taxon>
        <taxon>Bacillaceae</taxon>
        <taxon>Metabacillus</taxon>
    </lineage>
</organism>
<reference evidence="1 2" key="1">
    <citation type="submission" date="2022-10" db="EMBL/GenBank/DDBJ databases">
        <title>Draft genome assembly of moderately radiation resistant bacterium Metabacillus halosaccharovorans.</title>
        <authorList>
            <person name="Pal S."/>
            <person name="Gopinathan A."/>
        </authorList>
    </citation>
    <scope>NUCLEOTIDE SEQUENCE [LARGE SCALE GENOMIC DNA]</scope>
    <source>
        <strain evidence="1 2">VITHBRA001</strain>
    </source>
</reference>
<dbReference type="RefSeq" id="WP_264143684.1">
    <property type="nucleotide sequence ID" value="NZ_JAOYEY010000044.1"/>
</dbReference>